<evidence type="ECO:0000313" key="7">
    <source>
        <dbReference type="Proteomes" id="UP000444721"/>
    </source>
</evidence>
<proteinExistence type="predicted"/>
<dbReference type="PANTHER" id="PTHR45831:SF2">
    <property type="entry name" value="LD24721P"/>
    <property type="match status" value="1"/>
</dbReference>
<keyword evidence="4" id="KW-0175">Coiled coil</keyword>
<feature type="repeat" description="TPR" evidence="3">
    <location>
        <begin position="184"/>
        <end position="217"/>
    </location>
</feature>
<evidence type="ECO:0000256" key="4">
    <source>
        <dbReference type="SAM" id="Coils"/>
    </source>
</evidence>
<dbReference type="GeneID" id="68120874"/>
<keyword evidence="7" id="KW-1185">Reference proteome</keyword>
<dbReference type="InterPro" id="IPR011990">
    <property type="entry name" value="TPR-like_helical_dom_sf"/>
</dbReference>
<dbReference type="InterPro" id="IPR047150">
    <property type="entry name" value="SGT"/>
</dbReference>
<organism evidence="6 7">
    <name type="scientific">Naegleria fowleri</name>
    <name type="common">Brain eating amoeba</name>
    <dbReference type="NCBI Taxonomy" id="5763"/>
    <lineage>
        <taxon>Eukaryota</taxon>
        <taxon>Discoba</taxon>
        <taxon>Heterolobosea</taxon>
        <taxon>Tetramitia</taxon>
        <taxon>Eutetramitia</taxon>
        <taxon>Vahlkampfiidae</taxon>
        <taxon>Naegleria</taxon>
    </lineage>
</organism>
<feature type="region of interest" description="Disordered" evidence="5">
    <location>
        <begin position="1"/>
        <end position="36"/>
    </location>
</feature>
<evidence type="ECO:0000256" key="1">
    <source>
        <dbReference type="ARBA" id="ARBA00022737"/>
    </source>
</evidence>
<dbReference type="GO" id="GO:0060090">
    <property type="term" value="F:molecular adaptor activity"/>
    <property type="evidence" value="ECO:0007669"/>
    <property type="project" value="TreeGrafter"/>
</dbReference>
<evidence type="ECO:0000313" key="6">
    <source>
        <dbReference type="EMBL" id="KAF0980445.1"/>
    </source>
</evidence>
<dbReference type="Proteomes" id="UP000444721">
    <property type="component" value="Unassembled WGS sequence"/>
</dbReference>
<name>A0A6A5C4P8_NAEFO</name>
<dbReference type="InterPro" id="IPR019734">
    <property type="entry name" value="TPR_rpt"/>
</dbReference>
<dbReference type="SMART" id="SM00028">
    <property type="entry name" value="TPR"/>
    <property type="match status" value="3"/>
</dbReference>
<evidence type="ECO:0000256" key="2">
    <source>
        <dbReference type="ARBA" id="ARBA00022803"/>
    </source>
</evidence>
<dbReference type="GO" id="GO:0006620">
    <property type="term" value="P:post-translational protein targeting to endoplasmic reticulum membrane"/>
    <property type="evidence" value="ECO:0007669"/>
    <property type="project" value="TreeGrafter"/>
</dbReference>
<dbReference type="OMA" id="HSLHESH"/>
<dbReference type="GO" id="GO:0016020">
    <property type="term" value="C:membrane"/>
    <property type="evidence" value="ECO:0007669"/>
    <property type="project" value="TreeGrafter"/>
</dbReference>
<dbReference type="SUPFAM" id="SSF48452">
    <property type="entry name" value="TPR-like"/>
    <property type="match status" value="1"/>
</dbReference>
<dbReference type="VEuPathDB" id="AmoebaDB:NfTy_027340"/>
<dbReference type="RefSeq" id="XP_044565158.1">
    <property type="nucleotide sequence ID" value="XM_044704313.1"/>
</dbReference>
<reference evidence="6 7" key="1">
    <citation type="journal article" date="2019" name="Sci. Rep.">
        <title>Nanopore sequencing improves the draft genome of the human pathogenic amoeba Naegleria fowleri.</title>
        <authorList>
            <person name="Liechti N."/>
            <person name="Schurch N."/>
            <person name="Bruggmann R."/>
            <person name="Wittwer M."/>
        </authorList>
    </citation>
    <scope>NUCLEOTIDE SEQUENCE [LARGE SCALE GENOMIC DNA]</scope>
    <source>
        <strain evidence="6 7">ATCC 30894</strain>
    </source>
</reference>
<gene>
    <name evidence="6" type="ORF">FDP41_013659</name>
</gene>
<dbReference type="EMBL" id="VFQX01000019">
    <property type="protein sequence ID" value="KAF0980445.1"/>
    <property type="molecule type" value="Genomic_DNA"/>
</dbReference>
<dbReference type="PROSITE" id="PS50005">
    <property type="entry name" value="TPR"/>
    <property type="match status" value="1"/>
</dbReference>
<accession>A0A6A5C4P8</accession>
<keyword evidence="2 3" id="KW-0802">TPR repeat</keyword>
<dbReference type="OrthoDB" id="2423701at2759"/>
<feature type="coiled-coil region" evidence="4">
    <location>
        <begin position="190"/>
        <end position="217"/>
    </location>
</feature>
<dbReference type="Pfam" id="PF13181">
    <property type="entry name" value="TPR_8"/>
    <property type="match status" value="1"/>
</dbReference>
<dbReference type="AlphaFoldDB" id="A0A6A5C4P8"/>
<dbReference type="Gene3D" id="1.25.40.10">
    <property type="entry name" value="Tetratricopeptide repeat domain"/>
    <property type="match status" value="1"/>
</dbReference>
<comment type="caution">
    <text evidence="6">The sequence shown here is derived from an EMBL/GenBank/DDBJ whole genome shotgun (WGS) entry which is preliminary data.</text>
</comment>
<dbReference type="VEuPathDB" id="AmoebaDB:NF0043490"/>
<dbReference type="PANTHER" id="PTHR45831">
    <property type="entry name" value="LD24721P"/>
    <property type="match status" value="1"/>
</dbReference>
<feature type="compositionally biased region" description="Basic and acidic residues" evidence="5">
    <location>
        <begin position="1"/>
        <end position="18"/>
    </location>
</feature>
<dbReference type="VEuPathDB" id="AmoebaDB:FDP41_013659"/>
<evidence type="ECO:0000256" key="5">
    <source>
        <dbReference type="SAM" id="MobiDB-lite"/>
    </source>
</evidence>
<evidence type="ECO:0000256" key="3">
    <source>
        <dbReference type="PROSITE-ProRule" id="PRU00339"/>
    </source>
</evidence>
<sequence>MSRQQEHHLRIDTSDSKTNEATALESPVPLSPISSPRQAPSPLLLSQASYFIHSLHESHAKLSGHSVLLSQQEIQRFVLQFLSDFDEKRKLKLGTSTTISDKEQELLIQVFNKKLANMYKEEGNLYLKKKRYATSVDLYIASCLIAPDQPIYYSNLAAALYFCKRFQESERACEIAIMLDPQYGKAYSRLAKVKETLNKFDEAIKNYERAIELETSQTVRESIIQQRNELLSKIKK</sequence>
<dbReference type="GO" id="GO:0072380">
    <property type="term" value="C:TRC complex"/>
    <property type="evidence" value="ECO:0007669"/>
    <property type="project" value="TreeGrafter"/>
</dbReference>
<protein>
    <submittedName>
        <fullName evidence="6">Uncharacterized protein</fullName>
    </submittedName>
</protein>
<keyword evidence="1" id="KW-0677">Repeat</keyword>